<protein>
    <submittedName>
        <fullName evidence="1">Uncharacterized protein</fullName>
    </submittedName>
</protein>
<evidence type="ECO:0000313" key="1">
    <source>
        <dbReference type="EMBL" id="MBB4080402.1"/>
    </source>
</evidence>
<proteinExistence type="predicted"/>
<reference evidence="1 2" key="1">
    <citation type="submission" date="2020-08" db="EMBL/GenBank/DDBJ databases">
        <title>Genomic Encyclopedia of Type Strains, Phase IV (KMG-IV): sequencing the most valuable type-strain genomes for metagenomic binning, comparative biology and taxonomic classification.</title>
        <authorList>
            <person name="Goeker M."/>
        </authorList>
    </citation>
    <scope>NUCLEOTIDE SEQUENCE [LARGE SCALE GENOMIC DNA]</scope>
    <source>
        <strain evidence="1 2">DSM 105137</strain>
    </source>
</reference>
<accession>A0A840E9K0</accession>
<comment type="caution">
    <text evidence="1">The sequence shown here is derived from an EMBL/GenBank/DDBJ whole genome shotgun (WGS) entry which is preliminary data.</text>
</comment>
<sequence length="47" mass="4967">MTTPDNAVIDPIAAVYSGNNTGVTPDIEVLQDAKALREGPDPSWNGR</sequence>
<dbReference type="AlphaFoldDB" id="A0A840E9K0"/>
<gene>
    <name evidence="1" type="ORF">GGR28_003036</name>
</gene>
<evidence type="ECO:0000313" key="2">
    <source>
        <dbReference type="Proteomes" id="UP000576209"/>
    </source>
</evidence>
<keyword evidence="2" id="KW-1185">Reference proteome</keyword>
<name>A0A840E9K0_9BACT</name>
<dbReference type="RefSeq" id="WP_183496641.1">
    <property type="nucleotide sequence ID" value="NZ_JACIFF010000008.1"/>
</dbReference>
<dbReference type="Proteomes" id="UP000576209">
    <property type="component" value="Unassembled WGS sequence"/>
</dbReference>
<dbReference type="EMBL" id="JACIFF010000008">
    <property type="protein sequence ID" value="MBB4080402.1"/>
    <property type="molecule type" value="Genomic_DNA"/>
</dbReference>
<organism evidence="1 2">
    <name type="scientific">Neolewinella aquimaris</name>
    <dbReference type="NCBI Taxonomy" id="1835722"/>
    <lineage>
        <taxon>Bacteria</taxon>
        <taxon>Pseudomonadati</taxon>
        <taxon>Bacteroidota</taxon>
        <taxon>Saprospiria</taxon>
        <taxon>Saprospirales</taxon>
        <taxon>Lewinellaceae</taxon>
        <taxon>Neolewinella</taxon>
    </lineage>
</organism>